<keyword evidence="16" id="KW-0175">Coiled coil</keyword>
<evidence type="ECO:0000256" key="1">
    <source>
        <dbReference type="ARBA" id="ARBA00001946"/>
    </source>
</evidence>
<comment type="function">
    <text evidence="13 15">Part of a heterotetrameric complex that catalyzes the two-step biosynthesis of anthranilate, an intermediate in the biosynthesis of L-tryptophan. In the first step, the glutamine-binding beta subunit (TrpG) of anthranilate synthase (AS) provides the glutamine amidotransferase activity which generates ammonia as a substrate that, along with chorismate, is used in the second step, catalyzed by the large alpha subunit of AS (TrpE) to produce anthranilate. In the absence of TrpG, TrpE can synthesize anthranilate directly from chorismate and high concentrations of ammonia.</text>
</comment>
<keyword evidence="11 15" id="KW-0057">Aromatic amino acid biosynthesis</keyword>
<feature type="coiled-coil region" evidence="16">
    <location>
        <begin position="191"/>
        <end position="218"/>
    </location>
</feature>
<dbReference type="InterPro" id="IPR019999">
    <property type="entry name" value="Anth_synth_I-like"/>
</dbReference>
<dbReference type="Pfam" id="PF00425">
    <property type="entry name" value="Chorismate_bind"/>
    <property type="match status" value="1"/>
</dbReference>
<evidence type="ECO:0000256" key="9">
    <source>
        <dbReference type="ARBA" id="ARBA00022822"/>
    </source>
</evidence>
<proteinExistence type="inferred from homology"/>
<protein>
    <recommendedName>
        <fullName evidence="6 15">Anthranilate synthase component 1</fullName>
        <ecNumber evidence="5 15">4.1.3.27</ecNumber>
    </recommendedName>
</protein>
<dbReference type="GO" id="GO:0004049">
    <property type="term" value="F:anthranilate synthase activity"/>
    <property type="evidence" value="ECO:0007669"/>
    <property type="project" value="UniProtKB-EC"/>
</dbReference>
<reference evidence="19 20" key="1">
    <citation type="journal article" date="2020" name="Cell Host Microbe">
        <title>Functional and Genomic Variation between Human-Derived Isolates of Lachnospiraceae Reveals Inter- and Intra-Species Diversity.</title>
        <authorList>
            <person name="Sorbara M.T."/>
            <person name="Littmann E.R."/>
            <person name="Fontana E."/>
            <person name="Moody T.U."/>
            <person name="Kohout C.E."/>
            <person name="Gjonbalaj M."/>
            <person name="Eaton V."/>
            <person name="Seok R."/>
            <person name="Leiner I.M."/>
            <person name="Pamer E.G."/>
        </authorList>
    </citation>
    <scope>NUCLEOTIDE SEQUENCE [LARGE SCALE GENOMIC DNA]</scope>
    <source>
        <strain evidence="19 20">MSK.17.74</strain>
    </source>
</reference>
<gene>
    <name evidence="15 19" type="primary">trpE</name>
    <name evidence="19" type="ORF">G5B17_02650</name>
</gene>
<dbReference type="EMBL" id="JAAITS010000005">
    <property type="protein sequence ID" value="NSG84358.1"/>
    <property type="molecule type" value="Genomic_DNA"/>
</dbReference>
<comment type="cofactor">
    <cofactor evidence="1 15">
        <name>Mg(2+)</name>
        <dbReference type="ChEBI" id="CHEBI:18420"/>
    </cofactor>
</comment>
<dbReference type="InterPro" id="IPR015890">
    <property type="entry name" value="Chorismate_C"/>
</dbReference>
<dbReference type="RefSeq" id="WP_148461625.1">
    <property type="nucleotide sequence ID" value="NZ_JAAITS010000005.1"/>
</dbReference>
<evidence type="ECO:0000256" key="8">
    <source>
        <dbReference type="ARBA" id="ARBA00022723"/>
    </source>
</evidence>
<feature type="domain" description="Chorismate-utilising enzyme C-terminal" evidence="17">
    <location>
        <begin position="235"/>
        <end position="488"/>
    </location>
</feature>
<keyword evidence="7 15" id="KW-0028">Amino-acid biosynthesis</keyword>
<evidence type="ECO:0000256" key="13">
    <source>
        <dbReference type="ARBA" id="ARBA00025634"/>
    </source>
</evidence>
<evidence type="ECO:0000256" key="3">
    <source>
        <dbReference type="ARBA" id="ARBA00009562"/>
    </source>
</evidence>
<keyword evidence="20" id="KW-1185">Reference proteome</keyword>
<keyword evidence="9 15" id="KW-0822">Tryptophan biosynthesis</keyword>
<dbReference type="PANTHER" id="PTHR11236">
    <property type="entry name" value="AMINOBENZOATE/ANTHRANILATE SYNTHASE"/>
    <property type="match status" value="1"/>
</dbReference>
<evidence type="ECO:0000256" key="14">
    <source>
        <dbReference type="ARBA" id="ARBA00047683"/>
    </source>
</evidence>
<dbReference type="InterPro" id="IPR005801">
    <property type="entry name" value="ADC_synthase"/>
</dbReference>
<feature type="domain" description="Anthranilate synthase component I N-terminal" evidence="18">
    <location>
        <begin position="28"/>
        <end position="185"/>
    </location>
</feature>
<sequence length="504" mass="56777">MYPTFDKIREMAAGDYKRIPICKELYADSYTPVEMMRILQKASHHCYLLESASQSEAWGRYSFLGYDPSMEITCTDGILRIRKTSKTETFGRSGNAAESSTEEVRQVAHPGDAIREIISQYKSPVMDDMPTFTGGLVGYFSYDYIKYSEPKLELKDKEQQDFRDLDLMLFNDVIAFDHYRQKVLLITGVMTDDLEKSYKQACEKLEEMTELIKKGEKKIFPPIRLKSEIQPQFPKEKYCQMVETAKHYIHEGDIFQVVLSNPMRAKAEGSLFDTYRVLRATNPSPYMFYFSSDDIEIAGASPETLVKLDHGKLSTFPLAGTRPRGKTPEEDKALEADLLQDEKELAEHNMLVDLGRNDIGKISELGSVKVEKYLTVERYSCVMHLGSTVTGTIKKGKDAIDAVDAILPAGTLSGAPKFRACQIIQELEQSKRGIYGGAIGYVDFTGNLDVCIAIRLVYKKKDEICIRSGAGIVADSVPEKEFEECQNKARAVVRAISQAEEGLE</sequence>
<comment type="catalytic activity">
    <reaction evidence="14 15">
        <text>chorismate + L-glutamine = anthranilate + pyruvate + L-glutamate + H(+)</text>
        <dbReference type="Rhea" id="RHEA:21732"/>
        <dbReference type="ChEBI" id="CHEBI:15361"/>
        <dbReference type="ChEBI" id="CHEBI:15378"/>
        <dbReference type="ChEBI" id="CHEBI:16567"/>
        <dbReference type="ChEBI" id="CHEBI:29748"/>
        <dbReference type="ChEBI" id="CHEBI:29985"/>
        <dbReference type="ChEBI" id="CHEBI:58359"/>
        <dbReference type="EC" id="4.1.3.27"/>
    </reaction>
</comment>
<evidence type="ECO:0000256" key="5">
    <source>
        <dbReference type="ARBA" id="ARBA00012266"/>
    </source>
</evidence>
<evidence type="ECO:0000256" key="4">
    <source>
        <dbReference type="ARBA" id="ARBA00011575"/>
    </source>
</evidence>
<evidence type="ECO:0000256" key="7">
    <source>
        <dbReference type="ARBA" id="ARBA00022605"/>
    </source>
</evidence>
<dbReference type="InterPro" id="IPR005256">
    <property type="entry name" value="Anth_synth_I_PabB"/>
</dbReference>
<evidence type="ECO:0000256" key="10">
    <source>
        <dbReference type="ARBA" id="ARBA00022842"/>
    </source>
</evidence>
<comment type="pathway">
    <text evidence="2 15">Amino-acid biosynthesis; L-tryptophan biosynthesis; L-tryptophan from chorismate: step 1/5.</text>
</comment>
<comment type="caution">
    <text evidence="19">The sequence shown here is derived from an EMBL/GenBank/DDBJ whole genome shotgun (WGS) entry which is preliminary data.</text>
</comment>
<dbReference type="EC" id="4.1.3.27" evidence="5 15"/>
<keyword evidence="10 15" id="KW-0460">Magnesium</keyword>
<evidence type="ECO:0000259" key="18">
    <source>
        <dbReference type="Pfam" id="PF04715"/>
    </source>
</evidence>
<dbReference type="Gene3D" id="3.60.120.10">
    <property type="entry name" value="Anthranilate synthase"/>
    <property type="match status" value="1"/>
</dbReference>
<evidence type="ECO:0000313" key="20">
    <source>
        <dbReference type="Proteomes" id="UP001644719"/>
    </source>
</evidence>
<evidence type="ECO:0000256" key="12">
    <source>
        <dbReference type="ARBA" id="ARBA00023239"/>
    </source>
</evidence>
<dbReference type="Proteomes" id="UP001644719">
    <property type="component" value="Unassembled WGS sequence"/>
</dbReference>
<comment type="subunit">
    <text evidence="4 15">Heterotetramer consisting of two non-identical subunits: a beta subunit (TrpG) and a large alpha subunit (TrpE).</text>
</comment>
<evidence type="ECO:0000256" key="2">
    <source>
        <dbReference type="ARBA" id="ARBA00004873"/>
    </source>
</evidence>
<keyword evidence="12 15" id="KW-0456">Lyase</keyword>
<keyword evidence="8 15" id="KW-0479">Metal-binding</keyword>
<evidence type="ECO:0000259" key="17">
    <source>
        <dbReference type="Pfam" id="PF00425"/>
    </source>
</evidence>
<evidence type="ECO:0000256" key="6">
    <source>
        <dbReference type="ARBA" id="ARBA00020653"/>
    </source>
</evidence>
<dbReference type="NCBIfam" id="TIGR00564">
    <property type="entry name" value="trpE_most"/>
    <property type="match status" value="1"/>
</dbReference>
<accession>A0ABX2H451</accession>
<dbReference type="Pfam" id="PF04715">
    <property type="entry name" value="Anth_synt_I_N"/>
    <property type="match status" value="1"/>
</dbReference>
<dbReference type="PRINTS" id="PR00095">
    <property type="entry name" value="ANTSNTHASEI"/>
</dbReference>
<evidence type="ECO:0000313" key="19">
    <source>
        <dbReference type="EMBL" id="NSG84358.1"/>
    </source>
</evidence>
<dbReference type="InterPro" id="IPR006805">
    <property type="entry name" value="Anth_synth_I_N"/>
</dbReference>
<evidence type="ECO:0000256" key="11">
    <source>
        <dbReference type="ARBA" id="ARBA00023141"/>
    </source>
</evidence>
<comment type="similarity">
    <text evidence="3 15">Belongs to the anthranilate synthase component I family.</text>
</comment>
<name>A0ABX2H451_9FIRM</name>
<dbReference type="PANTHER" id="PTHR11236:SF48">
    <property type="entry name" value="ISOCHORISMATE SYNTHASE MENF"/>
    <property type="match status" value="1"/>
</dbReference>
<evidence type="ECO:0000256" key="15">
    <source>
        <dbReference type="RuleBase" id="RU364045"/>
    </source>
</evidence>
<dbReference type="SUPFAM" id="SSF56322">
    <property type="entry name" value="ADC synthase"/>
    <property type="match status" value="1"/>
</dbReference>
<evidence type="ECO:0000256" key="16">
    <source>
        <dbReference type="SAM" id="Coils"/>
    </source>
</evidence>
<organism evidence="19 20">
    <name type="scientific">Blautia faecis</name>
    <dbReference type="NCBI Taxonomy" id="871665"/>
    <lineage>
        <taxon>Bacteria</taxon>
        <taxon>Bacillati</taxon>
        <taxon>Bacillota</taxon>
        <taxon>Clostridia</taxon>
        <taxon>Lachnospirales</taxon>
        <taxon>Lachnospiraceae</taxon>
        <taxon>Blautia</taxon>
    </lineage>
</organism>